<dbReference type="RefSeq" id="WP_055305416.1">
    <property type="nucleotide sequence ID" value="NZ_CP071250.1"/>
</dbReference>
<dbReference type="GO" id="GO:0070967">
    <property type="term" value="F:coenzyme F420 binding"/>
    <property type="evidence" value="ECO:0007669"/>
    <property type="project" value="TreeGrafter"/>
</dbReference>
<dbReference type="InterPro" id="IPR012349">
    <property type="entry name" value="Split_barrel_FMN-bd"/>
</dbReference>
<dbReference type="PANTHER" id="PTHR35176:SF6">
    <property type="entry name" value="HEME OXYGENASE HI_0854-RELATED"/>
    <property type="match status" value="1"/>
</dbReference>
<reference evidence="3" key="1">
    <citation type="submission" date="2021-03" db="EMBL/GenBank/DDBJ databases">
        <title>Comparative Genomics and Metabolomics in the genus Turicibacter.</title>
        <authorList>
            <person name="Maki J."/>
            <person name="Looft T."/>
        </authorList>
    </citation>
    <scope>NUCLEOTIDE SEQUENCE</scope>
    <source>
        <strain evidence="3">ISU324</strain>
    </source>
</reference>
<feature type="domain" description="Pyridoxamine 5'-phosphate oxidase N-terminal" evidence="2">
    <location>
        <begin position="4"/>
        <end position="125"/>
    </location>
</feature>
<organism evidence="3 4">
    <name type="scientific">Turicibacter bilis</name>
    <dbReference type="NCBI Taxonomy" id="2735723"/>
    <lineage>
        <taxon>Bacteria</taxon>
        <taxon>Bacillati</taxon>
        <taxon>Bacillota</taxon>
        <taxon>Erysipelotrichia</taxon>
        <taxon>Erysipelotrichales</taxon>
        <taxon>Turicibacteraceae</taxon>
        <taxon>Turicibacter</taxon>
    </lineage>
</organism>
<proteinExistence type="predicted"/>
<dbReference type="Gene3D" id="2.30.110.10">
    <property type="entry name" value="Electron Transport, Fmn-binding Protein, Chain A"/>
    <property type="match status" value="1"/>
</dbReference>
<dbReference type="EMBL" id="CP071250">
    <property type="protein sequence ID" value="UUF08944.1"/>
    <property type="molecule type" value="Genomic_DNA"/>
</dbReference>
<evidence type="ECO:0000256" key="1">
    <source>
        <dbReference type="ARBA" id="ARBA00023002"/>
    </source>
</evidence>
<dbReference type="PIRSF" id="PIRSF004633">
    <property type="entry name" value="UCP_PLP_oxd"/>
    <property type="match status" value="1"/>
</dbReference>
<protein>
    <submittedName>
        <fullName evidence="3">Pyridoxamine 5'-phosphate oxidase family protein</fullName>
    </submittedName>
</protein>
<accession>A0A9Q9CHA8</accession>
<dbReference type="InterPro" id="IPR014419">
    <property type="entry name" value="HutZ"/>
</dbReference>
<evidence type="ECO:0000259" key="2">
    <source>
        <dbReference type="Pfam" id="PF01243"/>
    </source>
</evidence>
<sequence>MEKLLEQKSLMISSLNHQLLPEISYAPFIRDGIDLYIYISKAAAHYHHLLMNPNCSVMLIEDEKDAKNIFARERLSFNCKVDLMKEVEEDIFKKFDASHGASIMSVLKKLDFDIFKLNIQSGRLVKGFGKAYDITICDDQLIISEGSVMGHKMK</sequence>
<keyword evidence="1" id="KW-0560">Oxidoreductase</keyword>
<dbReference type="PANTHER" id="PTHR35176">
    <property type="entry name" value="HEME OXYGENASE HI_0854-RELATED"/>
    <property type="match status" value="1"/>
</dbReference>
<dbReference type="GO" id="GO:0005829">
    <property type="term" value="C:cytosol"/>
    <property type="evidence" value="ECO:0007669"/>
    <property type="project" value="TreeGrafter"/>
</dbReference>
<dbReference type="GO" id="GO:0016627">
    <property type="term" value="F:oxidoreductase activity, acting on the CH-CH group of donors"/>
    <property type="evidence" value="ECO:0007669"/>
    <property type="project" value="TreeGrafter"/>
</dbReference>
<dbReference type="InterPro" id="IPR052019">
    <property type="entry name" value="F420H2_bilvrd_red/Heme_oxyg"/>
</dbReference>
<dbReference type="Pfam" id="PF01243">
    <property type="entry name" value="PNPOx_N"/>
    <property type="match status" value="1"/>
</dbReference>
<name>A0A9Q9CHA8_9FIRM</name>
<dbReference type="AlphaFoldDB" id="A0A9Q9CHA8"/>
<evidence type="ECO:0000313" key="3">
    <source>
        <dbReference type="EMBL" id="UUF08944.1"/>
    </source>
</evidence>
<dbReference type="Proteomes" id="UP001058072">
    <property type="component" value="Chromosome"/>
</dbReference>
<evidence type="ECO:0000313" key="4">
    <source>
        <dbReference type="Proteomes" id="UP001058072"/>
    </source>
</evidence>
<dbReference type="SUPFAM" id="SSF50475">
    <property type="entry name" value="FMN-binding split barrel"/>
    <property type="match status" value="1"/>
</dbReference>
<dbReference type="InterPro" id="IPR011576">
    <property type="entry name" value="Pyridox_Oxase_N"/>
</dbReference>
<gene>
    <name evidence="3" type="ORF">J0J70_02745</name>
</gene>